<feature type="compositionally biased region" description="Acidic residues" evidence="7">
    <location>
        <begin position="918"/>
        <end position="935"/>
    </location>
</feature>
<keyword evidence="5 6" id="KW-0067">ATP-binding</keyword>
<feature type="region of interest" description="Disordered" evidence="7">
    <location>
        <begin position="623"/>
        <end position="645"/>
    </location>
</feature>
<evidence type="ECO:0000256" key="4">
    <source>
        <dbReference type="ARBA" id="ARBA00022777"/>
    </source>
</evidence>
<feature type="compositionally biased region" description="Low complexity" evidence="7">
    <location>
        <begin position="1310"/>
        <end position="1319"/>
    </location>
</feature>
<dbReference type="PROSITE" id="PS50105">
    <property type="entry name" value="SAM_DOMAIN"/>
    <property type="match status" value="1"/>
</dbReference>
<keyword evidence="11" id="KW-1185">Reference proteome</keyword>
<feature type="compositionally biased region" description="Low complexity" evidence="7">
    <location>
        <begin position="363"/>
        <end position="375"/>
    </location>
</feature>
<feature type="compositionally biased region" description="Low complexity" evidence="7">
    <location>
        <begin position="1330"/>
        <end position="1355"/>
    </location>
</feature>
<dbReference type="GO" id="GO:0004709">
    <property type="term" value="F:MAP kinase kinase kinase activity"/>
    <property type="evidence" value="ECO:0007669"/>
    <property type="project" value="UniProtKB-ARBA"/>
</dbReference>
<dbReference type="InterPro" id="IPR050538">
    <property type="entry name" value="MAP_kinase_kinase_kinase"/>
</dbReference>
<feature type="region of interest" description="Disordered" evidence="7">
    <location>
        <begin position="425"/>
        <end position="452"/>
    </location>
</feature>
<feature type="compositionally biased region" description="Low complexity" evidence="7">
    <location>
        <begin position="630"/>
        <end position="641"/>
    </location>
</feature>
<feature type="region of interest" description="Disordered" evidence="7">
    <location>
        <begin position="863"/>
        <end position="1030"/>
    </location>
</feature>
<evidence type="ECO:0000256" key="6">
    <source>
        <dbReference type="PROSITE-ProRule" id="PRU10141"/>
    </source>
</evidence>
<feature type="compositionally biased region" description="Low complexity" evidence="7">
    <location>
        <begin position="1370"/>
        <end position="1381"/>
    </location>
</feature>
<keyword evidence="4 10" id="KW-0418">Kinase</keyword>
<feature type="compositionally biased region" description="Low complexity" evidence="7">
    <location>
        <begin position="972"/>
        <end position="983"/>
    </location>
</feature>
<dbReference type="Gene3D" id="1.10.510.10">
    <property type="entry name" value="Transferase(Phosphotransferase) domain 1"/>
    <property type="match status" value="1"/>
</dbReference>
<dbReference type="SMART" id="SM00454">
    <property type="entry name" value="SAM"/>
    <property type="match status" value="1"/>
</dbReference>
<organism evidence="10 11">
    <name type="scientific">Acaromyces ingoldii</name>
    <dbReference type="NCBI Taxonomy" id="215250"/>
    <lineage>
        <taxon>Eukaryota</taxon>
        <taxon>Fungi</taxon>
        <taxon>Dikarya</taxon>
        <taxon>Basidiomycota</taxon>
        <taxon>Ustilaginomycotina</taxon>
        <taxon>Exobasidiomycetes</taxon>
        <taxon>Exobasidiales</taxon>
        <taxon>Cryptobasidiaceae</taxon>
        <taxon>Acaromyces</taxon>
    </lineage>
</organism>
<dbReference type="InParanoid" id="A0A316YJG6"/>
<dbReference type="SUPFAM" id="SSF47769">
    <property type="entry name" value="SAM/Pointed domain"/>
    <property type="match status" value="1"/>
</dbReference>
<feature type="compositionally biased region" description="Low complexity" evidence="7">
    <location>
        <begin position="269"/>
        <end position="280"/>
    </location>
</feature>
<feature type="region of interest" description="Disordered" evidence="7">
    <location>
        <begin position="127"/>
        <end position="207"/>
    </location>
</feature>
<proteinExistence type="inferred from homology"/>
<dbReference type="Gene3D" id="3.10.20.90">
    <property type="entry name" value="Phosphatidylinositol 3-kinase Catalytic Subunit, Chain A, domain 1"/>
    <property type="match status" value="1"/>
</dbReference>
<dbReference type="InterPro" id="IPR029458">
    <property type="entry name" value="Ras-bd_By2"/>
</dbReference>
<reference evidence="10 11" key="1">
    <citation type="journal article" date="2018" name="Mol. Biol. Evol.">
        <title>Broad Genomic Sampling Reveals a Smut Pathogenic Ancestry of the Fungal Clade Ustilaginomycotina.</title>
        <authorList>
            <person name="Kijpornyongpan T."/>
            <person name="Mondo S.J."/>
            <person name="Barry K."/>
            <person name="Sandor L."/>
            <person name="Lee J."/>
            <person name="Lipzen A."/>
            <person name="Pangilinan J."/>
            <person name="LaButti K."/>
            <person name="Hainaut M."/>
            <person name="Henrissat B."/>
            <person name="Grigoriev I.V."/>
            <person name="Spatafora J.W."/>
            <person name="Aime M.C."/>
        </authorList>
    </citation>
    <scope>NUCLEOTIDE SEQUENCE [LARGE SCALE GENOMIC DNA]</scope>
    <source>
        <strain evidence="10 11">MCA 4198</strain>
    </source>
</reference>
<dbReference type="SMART" id="SM01304">
    <property type="entry name" value="Ras_bdg_2"/>
    <property type="match status" value="1"/>
</dbReference>
<feature type="compositionally biased region" description="Polar residues" evidence="7">
    <location>
        <begin position="896"/>
        <end position="908"/>
    </location>
</feature>
<feature type="compositionally biased region" description="Acidic residues" evidence="7">
    <location>
        <begin position="991"/>
        <end position="1022"/>
    </location>
</feature>
<comment type="similarity">
    <text evidence="1">Belongs to the protein kinase superfamily. STE Ser/Thr protein kinase family. MAP kinase kinase kinase subfamily.</text>
</comment>
<feature type="compositionally biased region" description="Polar residues" evidence="7">
    <location>
        <begin position="427"/>
        <end position="440"/>
    </location>
</feature>
<dbReference type="SMART" id="SM00220">
    <property type="entry name" value="S_TKc"/>
    <property type="match status" value="1"/>
</dbReference>
<evidence type="ECO:0000256" key="7">
    <source>
        <dbReference type="SAM" id="MobiDB-lite"/>
    </source>
</evidence>
<dbReference type="PROSITE" id="PS00107">
    <property type="entry name" value="PROTEIN_KINASE_ATP"/>
    <property type="match status" value="1"/>
</dbReference>
<dbReference type="InterPro" id="IPR008271">
    <property type="entry name" value="Ser/Thr_kinase_AS"/>
</dbReference>
<evidence type="ECO:0000256" key="1">
    <source>
        <dbReference type="ARBA" id="ARBA00006529"/>
    </source>
</evidence>
<evidence type="ECO:0000256" key="3">
    <source>
        <dbReference type="ARBA" id="ARBA00022741"/>
    </source>
</evidence>
<dbReference type="Pfam" id="PF07647">
    <property type="entry name" value="SAM_2"/>
    <property type="match status" value="1"/>
</dbReference>
<dbReference type="STRING" id="215250.A0A316YJG6"/>
<dbReference type="SUPFAM" id="SSF56112">
    <property type="entry name" value="Protein kinase-like (PK-like)"/>
    <property type="match status" value="1"/>
</dbReference>
<feature type="region of interest" description="Disordered" evidence="7">
    <location>
        <begin position="525"/>
        <end position="557"/>
    </location>
</feature>
<feature type="compositionally biased region" description="Acidic residues" evidence="7">
    <location>
        <begin position="442"/>
        <end position="452"/>
    </location>
</feature>
<feature type="compositionally biased region" description="Basic and acidic residues" evidence="7">
    <location>
        <begin position="736"/>
        <end position="746"/>
    </location>
</feature>
<evidence type="ECO:0000256" key="5">
    <source>
        <dbReference type="ARBA" id="ARBA00022840"/>
    </source>
</evidence>
<dbReference type="Pfam" id="PF14847">
    <property type="entry name" value="Ras_bdg_2"/>
    <property type="match status" value="1"/>
</dbReference>
<dbReference type="FunFam" id="1.10.510.10:FF:000334">
    <property type="entry name" value="Serine/threonine-protein kinase STE11"/>
    <property type="match status" value="1"/>
</dbReference>
<dbReference type="InterPro" id="IPR013761">
    <property type="entry name" value="SAM/pointed_sf"/>
</dbReference>
<sequence length="1406" mass="147731">MATFEDVSQWGEEDVKKWLQSLRLGDHVQTFSRNDISGAVLFDVDLSLLKEMGIPSVGARTRLLSAIKNLKRQCTERAQQAQLMQQQQQQQQQAEGGDMEVLNPNYQGGLPNGGGVASPAFAQEQSAAAALASRRAAHARPPPLHLAQSSSTDMPMTPSQASPLHNSQGLGLREARGLTGTGQGRIGRSPASMTKPLPGDELGHRKVSSIGTPATKIGAALNQRSVTYGSRPSTASGGYGYQPGSNGAGAASAGAGAGAGGPSRYAGVSSSSPTGPTFSSYNQPQRPSTSDGAGRSIGPVHNGSNPLTPIVETGSANSTSTRSPITPSFNRETGGYAVGRGPFAPSSTRPITPSYSNGPPTPSSASSDATMISSAGRGAAHPSLEDLKRRTIKFIGEDGTTRIVTVSDCRDAHEVLSKVLKKFGKPSTGNSYHATPTAGQMESDEEQSGEEGASELWGIFATSGDGQTKYLNDNELLAICHAPQPHDPLRERGLTLRRLAQPEDPGRRPMVKRNKLQYFFGDVPPASGAPNGGGPASPGYEGTSRGEGLDAGHVTTGGKKMNRASTISIMTGLGVNVAKGGLSAAKNAAAASRSNNGNARTSDHSNWTNLNSSLTAANFSDRAASHDKLTTPTPSSTSEPSRAASVIPKKARNFFGQRPPSELISSHLADYFPATEKRVLERTARRSIYGRPSTSIRSKRDSTWSFAADPDAPPLPGKESIDVPRPSVDAPSIRIGMDDHSSDPQRVETAAPTLPPVVGRSSLDEWALDLATVGTPHHSNESAPAPVAKPPRPVSHRRASGESSRSRKSLASQLRMARGIGGDDYLGGPTAGSSSLRGLGADRSDSASLLTVDEITQEVEQRRASMSLASSSGAGGSGGWVVDEDGVPIPLPATSKGATSSIAGSTRPSSGLSVELSGSEDDDDGGGVDDDENSDVDPTIQNMAVTERPMEREPTESVPGEETDRHLGDPMARSSTSRASSISEVRRSGSEEESNDGMDTDDDYDDDDDDDLSNEDDGDDDGGVYQSRAPGKEPIKWIKGALIGAGSFGNVFLGMNAKNGLLMAVKQVELPSGDSHNDQRKKSMLEALEREIELLKTMQHENIVQYLDSYADGTHLNIFLEYVPGGSVVALLRNYGAFEEPLVRNFVKQILHGLAFLHEREIVHRDIKGANILVDNKSCIKISDFGISKKVESDLLVSVRAHRPSLQGSVFWMAPEVVKQTSYTRKADIWSLGCLVVEMISGTHPWANLNQMQALFKIGSLAKPSLPEEISAEAVDFLNKTFELDHNKRPSAEELLQHPFITEEFVRSSSVDGSSSSFSGGIGSADEPGTAASQVSVATPASSVATSSTAPPSTSKNKGKGGAAARRARAANNSVANAAAADMTTESSVPGTNSTADSSAAKAAVS</sequence>
<dbReference type="OrthoDB" id="266718at2759"/>
<feature type="region of interest" description="Disordered" evidence="7">
    <location>
        <begin position="774"/>
        <end position="841"/>
    </location>
</feature>
<evidence type="ECO:0000256" key="2">
    <source>
        <dbReference type="ARBA" id="ARBA00022679"/>
    </source>
</evidence>
<dbReference type="EMBL" id="KZ819638">
    <property type="protein sequence ID" value="PWN88233.1"/>
    <property type="molecule type" value="Genomic_DNA"/>
</dbReference>
<dbReference type="Gene3D" id="1.10.150.50">
    <property type="entry name" value="Transcription Factor, Ets-1"/>
    <property type="match status" value="1"/>
</dbReference>
<name>A0A316YJG6_9BASI</name>
<keyword evidence="3 6" id="KW-0547">Nucleotide-binding</keyword>
<dbReference type="RefSeq" id="XP_025375431.1">
    <property type="nucleotide sequence ID" value="XM_025522334.1"/>
</dbReference>
<feature type="compositionally biased region" description="Polar residues" evidence="7">
    <location>
        <begin position="281"/>
        <end position="291"/>
    </location>
</feature>
<dbReference type="Proteomes" id="UP000245768">
    <property type="component" value="Unassembled WGS sequence"/>
</dbReference>
<dbReference type="FunFam" id="3.30.200.20:FF:000387">
    <property type="entry name" value="Serine/threonine-protein kinase STE11"/>
    <property type="match status" value="1"/>
</dbReference>
<dbReference type="Pfam" id="PF00069">
    <property type="entry name" value="Pkinase"/>
    <property type="match status" value="1"/>
</dbReference>
<dbReference type="GeneID" id="37044250"/>
<dbReference type="InterPro" id="IPR011009">
    <property type="entry name" value="Kinase-like_dom_sf"/>
</dbReference>
<feature type="domain" description="SAM" evidence="9">
    <location>
        <begin position="10"/>
        <end position="73"/>
    </location>
</feature>
<evidence type="ECO:0000259" key="9">
    <source>
        <dbReference type="PROSITE" id="PS50105"/>
    </source>
</evidence>
<feature type="domain" description="Protein kinase" evidence="8">
    <location>
        <begin position="1037"/>
        <end position="1301"/>
    </location>
</feature>
<feature type="region of interest" description="Disordered" evidence="7">
    <location>
        <begin position="692"/>
        <end position="758"/>
    </location>
</feature>
<dbReference type="PANTHER" id="PTHR48016">
    <property type="entry name" value="MAP KINASE KINASE KINASE SSK2-RELATED-RELATED"/>
    <property type="match status" value="1"/>
</dbReference>
<feature type="compositionally biased region" description="Polar residues" evidence="7">
    <location>
        <begin position="149"/>
        <end position="169"/>
    </location>
</feature>
<dbReference type="GO" id="GO:0005524">
    <property type="term" value="F:ATP binding"/>
    <property type="evidence" value="ECO:0007669"/>
    <property type="project" value="UniProtKB-UniRule"/>
</dbReference>
<feature type="compositionally biased region" description="Polar residues" evidence="7">
    <location>
        <begin position="314"/>
        <end position="331"/>
    </location>
</feature>
<gene>
    <name evidence="10" type="ORF">FA10DRAFT_268441</name>
</gene>
<dbReference type="PANTHER" id="PTHR48016:SF56">
    <property type="entry name" value="MAPKK KINASE"/>
    <property type="match status" value="1"/>
</dbReference>
<evidence type="ECO:0000313" key="10">
    <source>
        <dbReference type="EMBL" id="PWN88233.1"/>
    </source>
</evidence>
<feature type="compositionally biased region" description="Polar residues" evidence="7">
    <location>
        <begin position="345"/>
        <end position="358"/>
    </location>
</feature>
<dbReference type="InterPro" id="IPR017441">
    <property type="entry name" value="Protein_kinase_ATP_BS"/>
</dbReference>
<feature type="region of interest" description="Disordered" evidence="7">
    <location>
        <begin position="1310"/>
        <end position="1406"/>
    </location>
</feature>
<protein>
    <submittedName>
        <fullName evidence="10">Pkinase-domain-containing protein</fullName>
    </submittedName>
</protein>
<accession>A0A316YJG6</accession>
<dbReference type="PROSITE" id="PS00108">
    <property type="entry name" value="PROTEIN_KINASE_ST"/>
    <property type="match status" value="1"/>
</dbReference>
<dbReference type="InterPro" id="IPR001660">
    <property type="entry name" value="SAM"/>
</dbReference>
<keyword evidence="2" id="KW-0808">Transferase</keyword>
<feature type="binding site" evidence="6">
    <location>
        <position position="1066"/>
    </location>
    <ligand>
        <name>ATP</name>
        <dbReference type="ChEBI" id="CHEBI:30616"/>
    </ligand>
</feature>
<evidence type="ECO:0000259" key="8">
    <source>
        <dbReference type="PROSITE" id="PS50011"/>
    </source>
</evidence>
<dbReference type="PROSITE" id="PS50011">
    <property type="entry name" value="PROTEIN_KINASE_DOM"/>
    <property type="match status" value="1"/>
</dbReference>
<feature type="region of interest" description="Disordered" evidence="7">
    <location>
        <begin position="248"/>
        <end position="384"/>
    </location>
</feature>
<dbReference type="InterPro" id="IPR000719">
    <property type="entry name" value="Prot_kinase_dom"/>
</dbReference>
<evidence type="ECO:0000313" key="11">
    <source>
        <dbReference type="Proteomes" id="UP000245768"/>
    </source>
</evidence>
<feature type="compositionally biased region" description="Polar residues" evidence="7">
    <location>
        <begin position="1384"/>
        <end position="1398"/>
    </location>
</feature>